<accession>A0A9X7VWI1</accession>
<dbReference type="InterPro" id="IPR002068">
    <property type="entry name" value="A-crystallin/Hsp20_dom"/>
</dbReference>
<evidence type="ECO:0000256" key="1">
    <source>
        <dbReference type="PROSITE-ProRule" id="PRU00285"/>
    </source>
</evidence>
<comment type="similarity">
    <text evidence="1 2">Belongs to the small heat shock protein (HSP20) family.</text>
</comment>
<dbReference type="Gene3D" id="2.60.40.790">
    <property type="match status" value="1"/>
</dbReference>
<reference evidence="4 5" key="1">
    <citation type="submission" date="2021-02" db="EMBL/GenBank/DDBJ databases">
        <title>Alicyclobacillus curvatus sp. nov. and Alicyclobacillus mengziensis sp. nov., two acidophilic bacteria isolated from acid mine drainage.</title>
        <authorList>
            <person name="Huang Y."/>
        </authorList>
    </citation>
    <scope>NUCLEOTIDE SEQUENCE [LARGE SCALE GENOMIC DNA]</scope>
    <source>
        <strain evidence="4 5">S30H14</strain>
    </source>
</reference>
<dbReference type="CDD" id="cd06464">
    <property type="entry name" value="ACD_sHsps-like"/>
    <property type="match status" value="1"/>
</dbReference>
<dbReference type="InterPro" id="IPR031107">
    <property type="entry name" value="Small_HSP"/>
</dbReference>
<feature type="domain" description="SHSP" evidence="3">
    <location>
        <begin position="78"/>
        <end position="192"/>
    </location>
</feature>
<name>A0A9X7VWI1_9BACL</name>
<dbReference type="PROSITE" id="PS01031">
    <property type="entry name" value="SHSP"/>
    <property type="match status" value="1"/>
</dbReference>
<dbReference type="SUPFAM" id="SSF49764">
    <property type="entry name" value="HSP20-like chaperones"/>
    <property type="match status" value="1"/>
</dbReference>
<dbReference type="KEGG" id="afx:JZ786_14800"/>
<sequence>MSSPFQNMYPNLRTFQEQLTKMFGGGFGFGGPGGIGGSGKTGAGSDSSGPFGNWPFAGGMPGNWTDLIANMAGTGNGAFSGSGDIPVDVYEYGDGLMVVAEIPGLTDAHDVTLNVSPEQLVISGKIERGYSQSGGTLHVSERRIGSFERSIDLPIRVKRSGARARYQNGLLEVHLLKSARPQTDPGSSIPIDFHA</sequence>
<evidence type="ECO:0000313" key="4">
    <source>
        <dbReference type="EMBL" id="QSO45807.1"/>
    </source>
</evidence>
<dbReference type="RefSeq" id="WP_206655180.1">
    <property type="nucleotide sequence ID" value="NZ_CP071182.1"/>
</dbReference>
<dbReference type="InterPro" id="IPR008978">
    <property type="entry name" value="HSP20-like_chaperone"/>
</dbReference>
<dbReference type="AlphaFoldDB" id="A0A9X7VWI1"/>
<evidence type="ECO:0000259" key="3">
    <source>
        <dbReference type="PROSITE" id="PS01031"/>
    </source>
</evidence>
<dbReference type="EMBL" id="CP071182">
    <property type="protein sequence ID" value="QSO45807.1"/>
    <property type="molecule type" value="Genomic_DNA"/>
</dbReference>
<organism evidence="4 5">
    <name type="scientific">Alicyclobacillus mengziensis</name>
    <dbReference type="NCBI Taxonomy" id="2931921"/>
    <lineage>
        <taxon>Bacteria</taxon>
        <taxon>Bacillati</taxon>
        <taxon>Bacillota</taxon>
        <taxon>Bacilli</taxon>
        <taxon>Bacillales</taxon>
        <taxon>Alicyclobacillaceae</taxon>
        <taxon>Alicyclobacillus</taxon>
    </lineage>
</organism>
<dbReference type="PANTHER" id="PTHR11527">
    <property type="entry name" value="HEAT-SHOCK PROTEIN 20 FAMILY MEMBER"/>
    <property type="match status" value="1"/>
</dbReference>
<evidence type="ECO:0000256" key="2">
    <source>
        <dbReference type="RuleBase" id="RU003616"/>
    </source>
</evidence>
<dbReference type="Proteomes" id="UP000663505">
    <property type="component" value="Chromosome"/>
</dbReference>
<keyword evidence="5" id="KW-1185">Reference proteome</keyword>
<proteinExistence type="inferred from homology"/>
<protein>
    <submittedName>
        <fullName evidence="4">Hsp20/alpha crystallin family protein</fullName>
    </submittedName>
</protein>
<dbReference type="Pfam" id="PF00011">
    <property type="entry name" value="HSP20"/>
    <property type="match status" value="1"/>
</dbReference>
<gene>
    <name evidence="4" type="ORF">JZ786_14800</name>
</gene>
<evidence type="ECO:0000313" key="5">
    <source>
        <dbReference type="Proteomes" id="UP000663505"/>
    </source>
</evidence>